<accession>Z9JMB7</accession>
<dbReference type="PATRIC" id="fig|396014.3.peg.3682"/>
<sequence length="121" mass="12677">MRRIVMAAAILGASLVVVACGPSTRDLPAQDAVGTPMSTVDEHISPGARVSIVDLSAEFDLEPSFTDAQRTSDRWMVLAVCSDHETIDGSTEIQLAVAPRDAVPEGGPARSDEFADAVHCG</sequence>
<name>Z9JMB7_9MICO</name>
<dbReference type="STRING" id="396014.BF93_13220"/>
<feature type="signal peptide" evidence="2">
    <location>
        <begin position="1"/>
        <end position="19"/>
    </location>
</feature>
<organism evidence="3 4">
    <name type="scientific">Brachybacterium phenoliresistens</name>
    <dbReference type="NCBI Taxonomy" id="396014"/>
    <lineage>
        <taxon>Bacteria</taxon>
        <taxon>Bacillati</taxon>
        <taxon>Actinomycetota</taxon>
        <taxon>Actinomycetes</taxon>
        <taxon>Micrococcales</taxon>
        <taxon>Dermabacteraceae</taxon>
        <taxon>Brachybacterium</taxon>
    </lineage>
</organism>
<evidence type="ECO:0000256" key="1">
    <source>
        <dbReference type="SAM" id="MobiDB-lite"/>
    </source>
</evidence>
<reference evidence="3 4" key="1">
    <citation type="submission" date="2014-02" db="EMBL/GenBank/DDBJ databases">
        <title>Genome sequence of Brachybacterium phenoliresistens strain W13A50.</title>
        <authorList>
            <person name="Wang X."/>
        </authorList>
    </citation>
    <scope>NUCLEOTIDE SEQUENCE [LARGE SCALE GENOMIC DNA]</scope>
    <source>
        <strain evidence="3 4">W13A50</strain>
    </source>
</reference>
<protein>
    <recommendedName>
        <fullName evidence="5">PASTA domain-containing protein</fullName>
    </recommendedName>
</protein>
<proteinExistence type="predicted"/>
<evidence type="ECO:0000313" key="4">
    <source>
        <dbReference type="Proteomes" id="UP000023067"/>
    </source>
</evidence>
<dbReference type="AlphaFoldDB" id="Z9JMB7"/>
<dbReference type="HOGENOM" id="CLU_2033627_0_0_11"/>
<evidence type="ECO:0008006" key="5">
    <source>
        <dbReference type="Google" id="ProtNLM"/>
    </source>
</evidence>
<evidence type="ECO:0000256" key="2">
    <source>
        <dbReference type="SAM" id="SignalP"/>
    </source>
</evidence>
<evidence type="ECO:0000313" key="3">
    <source>
        <dbReference type="EMBL" id="EWS79530.1"/>
    </source>
</evidence>
<keyword evidence="2" id="KW-0732">Signal</keyword>
<gene>
    <name evidence="3" type="ORF">BF93_13220</name>
</gene>
<dbReference type="EMBL" id="JDYK01000034">
    <property type="protein sequence ID" value="EWS79530.1"/>
    <property type="molecule type" value="Genomic_DNA"/>
</dbReference>
<dbReference type="PROSITE" id="PS51257">
    <property type="entry name" value="PROKAR_LIPOPROTEIN"/>
    <property type="match status" value="1"/>
</dbReference>
<comment type="caution">
    <text evidence="3">The sequence shown here is derived from an EMBL/GenBank/DDBJ whole genome shotgun (WGS) entry which is preliminary data.</text>
</comment>
<feature type="region of interest" description="Disordered" evidence="1">
    <location>
        <begin position="101"/>
        <end position="121"/>
    </location>
</feature>
<feature type="chain" id="PRO_5038740074" description="PASTA domain-containing protein" evidence="2">
    <location>
        <begin position="20"/>
        <end position="121"/>
    </location>
</feature>
<dbReference type="Proteomes" id="UP000023067">
    <property type="component" value="Unassembled WGS sequence"/>
</dbReference>
<keyword evidence="4" id="KW-1185">Reference proteome</keyword>